<dbReference type="Proteomes" id="UP001199916">
    <property type="component" value="Unassembled WGS sequence"/>
</dbReference>
<gene>
    <name evidence="1" type="ORF">LQV63_03365</name>
</gene>
<reference evidence="1 2" key="1">
    <citation type="submission" date="2021-11" db="EMBL/GenBank/DDBJ databases">
        <title>Draft genome sequence of Paenibacillus profundus YoMME, a new Gram-positive bacteria with exoelectrogenic properties.</title>
        <authorList>
            <person name="Hubenova Y."/>
            <person name="Hubenova E."/>
            <person name="Manasiev Y."/>
            <person name="Peykov S."/>
            <person name="Mitov M."/>
        </authorList>
    </citation>
    <scope>NUCLEOTIDE SEQUENCE [LARGE SCALE GENOMIC DNA]</scope>
    <source>
        <strain evidence="1 2">YoMME</strain>
    </source>
</reference>
<keyword evidence="2" id="KW-1185">Reference proteome</keyword>
<evidence type="ECO:0000313" key="2">
    <source>
        <dbReference type="Proteomes" id="UP001199916"/>
    </source>
</evidence>
<accession>A0ABS8YD37</accession>
<name>A0ABS8YD37_9BACL</name>
<proteinExistence type="predicted"/>
<comment type="caution">
    <text evidence="1">The sequence shown here is derived from an EMBL/GenBank/DDBJ whole genome shotgun (WGS) entry which is preliminary data.</text>
</comment>
<protein>
    <recommendedName>
        <fullName evidence="3">Apea-like HEPN domain-containing protein</fullName>
    </recommendedName>
</protein>
<sequence length="432" mass="49824">MVMDEKSTYGVVKNKDEFINEGTITTLSSRCSTSKTEFISNAEEFIIKLKSGRDKYEIVLEDEATANAFLEIEFEKYIILKNYIAICSYENKMIEACIEHVYINHNNGFVNRKLFGEFQYTVSSEPIILSQESDIGHVTIELSGVSEELSLLMKKEIRKNSPISIKISGVNINQHDKAIEILKRVSDSLFFQIDLRFNLPLMLSKRSLMGIGGVMPQRANVDELKFPKMKYNNDAISLYWYARSATKMPLLQYLAFYQAIEFYFPLYTELDAKNMLKKILKNPTFDENKDEDLTKLITMIRPRLNGRGFANERTQLLSTLRECVNPDEVRSFLKGTRKSDFFSLKNEQGKLSKQISSVPLTQNQDDDELINNLKERIYDIRCKIVHTKANDVDQNFEMILPFSKEAEHLTYDIDLIKLVAQQVIMASGSPMF</sequence>
<organism evidence="1 2">
    <name type="scientific">Paenibacillus profundus</name>
    <dbReference type="NCBI Taxonomy" id="1173085"/>
    <lineage>
        <taxon>Bacteria</taxon>
        <taxon>Bacillati</taxon>
        <taxon>Bacillota</taxon>
        <taxon>Bacilli</taxon>
        <taxon>Bacillales</taxon>
        <taxon>Paenibacillaceae</taxon>
        <taxon>Paenibacillus</taxon>
    </lineage>
</organism>
<dbReference type="EMBL" id="JAJNBZ010000002">
    <property type="protein sequence ID" value="MCE5168353.1"/>
    <property type="molecule type" value="Genomic_DNA"/>
</dbReference>
<dbReference type="RefSeq" id="WP_233695639.1">
    <property type="nucleotide sequence ID" value="NZ_JAJNBZ010000002.1"/>
</dbReference>
<evidence type="ECO:0000313" key="1">
    <source>
        <dbReference type="EMBL" id="MCE5168353.1"/>
    </source>
</evidence>
<evidence type="ECO:0008006" key="3">
    <source>
        <dbReference type="Google" id="ProtNLM"/>
    </source>
</evidence>